<dbReference type="Gene3D" id="3.40.50.1820">
    <property type="entry name" value="alpha/beta hydrolase"/>
    <property type="match status" value="3"/>
</dbReference>
<proteinExistence type="predicted"/>
<dbReference type="PANTHER" id="PTHR23024:SF467">
    <property type="entry name" value="CARBOXYLESTERASE 12-RELATED"/>
    <property type="match status" value="1"/>
</dbReference>
<gene>
    <name evidence="1" type="ORF">BUALT_Bualt15G0035100</name>
</gene>
<dbReference type="EMBL" id="WHWC01000015">
    <property type="protein sequence ID" value="KAG8368337.1"/>
    <property type="molecule type" value="Genomic_DNA"/>
</dbReference>
<organism evidence="1 2">
    <name type="scientific">Buddleja alternifolia</name>
    <dbReference type="NCBI Taxonomy" id="168488"/>
    <lineage>
        <taxon>Eukaryota</taxon>
        <taxon>Viridiplantae</taxon>
        <taxon>Streptophyta</taxon>
        <taxon>Embryophyta</taxon>
        <taxon>Tracheophyta</taxon>
        <taxon>Spermatophyta</taxon>
        <taxon>Magnoliopsida</taxon>
        <taxon>eudicotyledons</taxon>
        <taxon>Gunneridae</taxon>
        <taxon>Pentapetalae</taxon>
        <taxon>asterids</taxon>
        <taxon>lamiids</taxon>
        <taxon>Lamiales</taxon>
        <taxon>Scrophulariaceae</taxon>
        <taxon>Buddlejeae</taxon>
        <taxon>Buddleja</taxon>
    </lineage>
</organism>
<dbReference type="InterPro" id="IPR050466">
    <property type="entry name" value="Carboxylest/Gibb_receptor"/>
</dbReference>
<dbReference type="SUPFAM" id="SSF53474">
    <property type="entry name" value="alpha/beta-Hydrolases"/>
    <property type="match status" value="2"/>
</dbReference>
<evidence type="ECO:0000313" key="1">
    <source>
        <dbReference type="EMBL" id="KAG8368337.1"/>
    </source>
</evidence>
<protein>
    <recommendedName>
        <fullName evidence="3">Alpha/beta hydrolase fold-3 domain-containing protein</fullName>
    </recommendedName>
</protein>
<sequence length="288" mass="32068">MAANSNKILHDFPAPFMFRHFKDGQIERYAGTDVVPVSLDPKIVVQSKDDDISPENNISARLYLPADSTQAEKLPIIVYFHGSGFVMESTFSPLFHKHLKHFKDGQIERYAGTDVVPVSLDPKIVVQSKDDDISPENNVSARLYLSAEATQAKKLPIIVYFHGSGFVMESTFSPLFDKHLNAGGNIAHYMAIRVGSENPDGINLCGVFLNRPFFGGAEVDQIKKEAPDSVLSKSFVDRLWLYVCPTIKGAMKHGYIRRAATDPRQTGIQLEKPAKPATRELVKAWVCF</sequence>
<dbReference type="Proteomes" id="UP000826271">
    <property type="component" value="Unassembled WGS sequence"/>
</dbReference>
<reference evidence="1" key="1">
    <citation type="submission" date="2019-10" db="EMBL/GenBank/DDBJ databases">
        <authorList>
            <person name="Zhang R."/>
            <person name="Pan Y."/>
            <person name="Wang J."/>
            <person name="Ma R."/>
            <person name="Yu S."/>
        </authorList>
    </citation>
    <scope>NUCLEOTIDE SEQUENCE</scope>
    <source>
        <strain evidence="1">LA-IB0</strain>
        <tissue evidence="1">Leaf</tissue>
    </source>
</reference>
<comment type="caution">
    <text evidence="1">The sequence shown here is derived from an EMBL/GenBank/DDBJ whole genome shotgun (WGS) entry which is preliminary data.</text>
</comment>
<evidence type="ECO:0000313" key="2">
    <source>
        <dbReference type="Proteomes" id="UP000826271"/>
    </source>
</evidence>
<evidence type="ECO:0008006" key="3">
    <source>
        <dbReference type="Google" id="ProtNLM"/>
    </source>
</evidence>
<dbReference type="AlphaFoldDB" id="A0AAV6WIV2"/>
<keyword evidence="2" id="KW-1185">Reference proteome</keyword>
<accession>A0AAV6WIV2</accession>
<dbReference type="InterPro" id="IPR029058">
    <property type="entry name" value="AB_hydrolase_fold"/>
</dbReference>
<name>A0AAV6WIV2_9LAMI</name>
<dbReference type="PANTHER" id="PTHR23024">
    <property type="entry name" value="ARYLACETAMIDE DEACETYLASE"/>
    <property type="match status" value="1"/>
</dbReference>